<comment type="caution">
    <text evidence="1">The sequence shown here is derived from an EMBL/GenBank/DDBJ whole genome shotgun (WGS) entry which is preliminary data.</text>
</comment>
<dbReference type="AlphaFoldDB" id="A0A2T9YP53"/>
<evidence type="ECO:0000313" key="1">
    <source>
        <dbReference type="EMBL" id="PVU94099.1"/>
    </source>
</evidence>
<gene>
    <name evidence="1" type="ORF">BB561_002789</name>
</gene>
<keyword evidence="2" id="KW-1185">Reference proteome</keyword>
<accession>A0A2T9YP53</accession>
<protein>
    <submittedName>
        <fullName evidence="1">Uncharacterized protein</fullName>
    </submittedName>
</protein>
<proteinExistence type="predicted"/>
<organism evidence="1 2">
    <name type="scientific">Smittium simulii</name>
    <dbReference type="NCBI Taxonomy" id="133385"/>
    <lineage>
        <taxon>Eukaryota</taxon>
        <taxon>Fungi</taxon>
        <taxon>Fungi incertae sedis</taxon>
        <taxon>Zoopagomycota</taxon>
        <taxon>Kickxellomycotina</taxon>
        <taxon>Harpellomycetes</taxon>
        <taxon>Harpellales</taxon>
        <taxon>Legeriomycetaceae</taxon>
        <taxon>Smittium</taxon>
    </lineage>
</organism>
<dbReference type="Proteomes" id="UP000245383">
    <property type="component" value="Unassembled WGS sequence"/>
</dbReference>
<evidence type="ECO:0000313" key="2">
    <source>
        <dbReference type="Proteomes" id="UP000245383"/>
    </source>
</evidence>
<dbReference type="OrthoDB" id="5521023at2759"/>
<sequence length="144" mass="16888">MIQAGNTYRKQSIIYYKKLLRAIRNLKIDYLIPKLEYNLRNAFEINRFALSTAHLNPSYTNDAIEISNTTNQHTNTPHPFSFVFDNSYTQFYNYKNVVTKQLPIKNKADLENYFLQSSSLTLNYIESLSDLDSKVIETIFRSNL</sequence>
<reference evidence="1 2" key="1">
    <citation type="journal article" date="2018" name="MBio">
        <title>Comparative Genomics Reveals the Core Gene Toolbox for the Fungus-Insect Symbiosis.</title>
        <authorList>
            <person name="Wang Y."/>
            <person name="Stata M."/>
            <person name="Wang W."/>
            <person name="Stajich J.E."/>
            <person name="White M.M."/>
            <person name="Moncalvo J.M."/>
        </authorList>
    </citation>
    <scope>NUCLEOTIDE SEQUENCE [LARGE SCALE GENOMIC DNA]</scope>
    <source>
        <strain evidence="1 2">SWE-8-4</strain>
    </source>
</reference>
<name>A0A2T9YP53_9FUNG</name>
<dbReference type="EMBL" id="MBFR01000101">
    <property type="protein sequence ID" value="PVU94099.1"/>
    <property type="molecule type" value="Genomic_DNA"/>
</dbReference>